<accession>A0A162NPE1</accession>
<feature type="region of interest" description="Disordered" evidence="1">
    <location>
        <begin position="1"/>
        <end position="73"/>
    </location>
</feature>
<dbReference type="STRING" id="1573173.A0A162NPE1"/>
<feature type="region of interest" description="Disordered" evidence="1">
    <location>
        <begin position="647"/>
        <end position="668"/>
    </location>
</feature>
<dbReference type="Proteomes" id="UP000076584">
    <property type="component" value="Unassembled WGS sequence"/>
</dbReference>
<comment type="caution">
    <text evidence="3">The sequence shown here is derived from an EMBL/GenBank/DDBJ whole genome shotgun (WGS) entry which is preliminary data.</text>
</comment>
<keyword evidence="2" id="KW-0812">Transmembrane</keyword>
<feature type="compositionally biased region" description="Low complexity" evidence="1">
    <location>
        <begin position="651"/>
        <end position="664"/>
    </location>
</feature>
<feature type="compositionally biased region" description="Polar residues" evidence="1">
    <location>
        <begin position="717"/>
        <end position="732"/>
    </location>
</feature>
<feature type="compositionally biased region" description="Basic and acidic residues" evidence="1">
    <location>
        <begin position="50"/>
        <end position="69"/>
    </location>
</feature>
<name>A0A162NPE1_COLIC</name>
<feature type="region of interest" description="Disordered" evidence="1">
    <location>
        <begin position="682"/>
        <end position="736"/>
    </location>
</feature>
<evidence type="ECO:0000313" key="3">
    <source>
        <dbReference type="EMBL" id="KZL86161.1"/>
    </source>
</evidence>
<feature type="compositionally biased region" description="Polar residues" evidence="1">
    <location>
        <begin position="1"/>
        <end position="15"/>
    </location>
</feature>
<feature type="region of interest" description="Disordered" evidence="1">
    <location>
        <begin position="324"/>
        <end position="362"/>
    </location>
</feature>
<evidence type="ECO:0000313" key="4">
    <source>
        <dbReference type="Proteomes" id="UP000076584"/>
    </source>
</evidence>
<sequence>MSTHSAPDTDQQPETPSFRIVRKRPGQRRSEEFGRKTILSSRLKAVFPSRRAEKDVSRSRGGRSSEREPRRRRAETIAYIPNTTVSRGEKTLEERRLIQLERRTLKESGDYLGVTGINPTTGELDVLTPSTTSFSSASLAIDQALDSRKKTKTINQRRGAAVLTEELTHKLQQREEQRFARKDREKEAIRQAQRNVRWQRHRQQWSSAKEPILSPIAQSIKSISPRESEAKDKGRNLPKTQEVQNFHRPEMGHTDPKFHLPKHLISEDDGADSSNTVIRTPQRRRSSFIAPEIENIFGSGTAFGNDKDSVMGQVPAGVVIPAQGTGASRPQVHITPPTPIAKQKTMGGNKMEKALPSLPKSSQETVSFLGQRCLEEREPGGRPALQAVSSPKISLCAETSRREHNIREFSRIPCSSQSNVPTYPVRAMSVNVRPVQKDLSSIYIQPETYQPPSRVPQSWGIDHPRAMKQPRQARQEFEVLGSNEVLVDRPLGAACRSMGECPLGFNNRQAVEIHGPQAIVTISPFESSLIFQSPSVALNTWNEESMTKDPFHKLTSDYPKGTTELSNLVNRPFMDQLTDAEAAESQESLICFRDQGEKDSTTKPATTLITTTTGFDQGHFLLNPCQSQGERKVSENWSMLQNRHVSRQCDEQTSTSTEDISTESAHQLASVKRRTEALVLKGNLTAPTQRQKAAIQTGARKSSVKSLPGKELEEGQTESSVTSHMYTSTSPLNAREEATQWDQREAASLGAARAAAANSGSKMAQTRKRGLLASEDFRALPLSLRKPHTDYVPLRRLRSSFNLVRRADKSQQKLRSRSMGASETNSSQSLKLFSVRIGSSANQQTTRTTDKPLSLTSQITVKAGCSTSSTPVDTGSEDGDIESRLRMEMFNKHVLKCATDGKQIAGILASWYWTVISPCFDPTSPARKRLDGNESTWADFGLFLFALSSGFMLLAVAVRIAQMIALLMQTMQGMLGGLIAILAS</sequence>
<evidence type="ECO:0000256" key="1">
    <source>
        <dbReference type="SAM" id="MobiDB-lite"/>
    </source>
</evidence>
<dbReference type="AlphaFoldDB" id="A0A162NPE1"/>
<keyword evidence="2" id="KW-0472">Membrane</keyword>
<gene>
    <name evidence="3" type="ORF">CI238_03695</name>
</gene>
<keyword evidence="2" id="KW-1133">Transmembrane helix</keyword>
<organism evidence="3 4">
    <name type="scientific">Colletotrichum incanum</name>
    <name type="common">Soybean anthracnose fungus</name>
    <dbReference type="NCBI Taxonomy" id="1573173"/>
    <lineage>
        <taxon>Eukaryota</taxon>
        <taxon>Fungi</taxon>
        <taxon>Dikarya</taxon>
        <taxon>Ascomycota</taxon>
        <taxon>Pezizomycotina</taxon>
        <taxon>Sordariomycetes</taxon>
        <taxon>Hypocreomycetidae</taxon>
        <taxon>Glomerellales</taxon>
        <taxon>Glomerellaceae</taxon>
        <taxon>Colletotrichum</taxon>
        <taxon>Colletotrichum spaethianum species complex</taxon>
    </lineage>
</organism>
<evidence type="ECO:0000256" key="2">
    <source>
        <dbReference type="SAM" id="Phobius"/>
    </source>
</evidence>
<reference evidence="3 4" key="1">
    <citation type="submission" date="2015-06" db="EMBL/GenBank/DDBJ databases">
        <title>Survival trade-offs in plant roots during colonization by closely related pathogenic and mutualistic fungi.</title>
        <authorList>
            <person name="Hacquard S."/>
            <person name="Kracher B."/>
            <person name="Hiruma K."/>
            <person name="Weinman A."/>
            <person name="Muench P."/>
            <person name="Garrido Oter R."/>
            <person name="Ver Loren van Themaat E."/>
            <person name="Dallerey J.-F."/>
            <person name="Damm U."/>
            <person name="Henrissat B."/>
            <person name="Lespinet O."/>
            <person name="Thon M."/>
            <person name="Kemen E."/>
            <person name="McHardy A.C."/>
            <person name="Schulze-Lefert P."/>
            <person name="O'Connell R.J."/>
        </authorList>
    </citation>
    <scope>NUCLEOTIDE SEQUENCE [LARGE SCALE GENOMIC DNA]</scope>
    <source>
        <strain evidence="3 4">MAFF 238704</strain>
    </source>
</reference>
<protein>
    <submittedName>
        <fullName evidence="3">Uncharacterized protein</fullName>
    </submittedName>
</protein>
<dbReference type="EMBL" id="LFIW01000497">
    <property type="protein sequence ID" value="KZL86161.1"/>
    <property type="molecule type" value="Genomic_DNA"/>
</dbReference>
<keyword evidence="4" id="KW-1185">Reference proteome</keyword>
<feature type="region of interest" description="Disordered" evidence="1">
    <location>
        <begin position="806"/>
        <end position="827"/>
    </location>
</feature>
<proteinExistence type="predicted"/>
<feature type="transmembrane region" description="Helical" evidence="2">
    <location>
        <begin position="937"/>
        <end position="957"/>
    </location>
</feature>